<dbReference type="AlphaFoldDB" id="A0A369BMU9"/>
<name>A0A369BMU9_9BACL</name>
<keyword evidence="1" id="KW-0732">Signal</keyword>
<sequence length="119" mass="12725">MILALAFAVGGMTEATGKLPSEPETYVVTAYSIGDDYTPSHGITASGARVEDGITAACPRELPFGTRVEIEGVGERTCYDRGGKIKGKRIDVYIPEISDALKFGKRELEVTIIDEKGAD</sequence>
<dbReference type="PANTHER" id="PTHR39160">
    <property type="entry name" value="CELL WALL-BINDING PROTEIN YOCH"/>
    <property type="match status" value="1"/>
</dbReference>
<dbReference type="GO" id="GO:0019867">
    <property type="term" value="C:outer membrane"/>
    <property type="evidence" value="ECO:0007669"/>
    <property type="project" value="InterPro"/>
</dbReference>
<comment type="caution">
    <text evidence="3">The sequence shown here is derived from an EMBL/GenBank/DDBJ whole genome shotgun (WGS) entry which is preliminary data.</text>
</comment>
<dbReference type="GO" id="GO:0009254">
    <property type="term" value="P:peptidoglycan turnover"/>
    <property type="evidence" value="ECO:0007669"/>
    <property type="project" value="InterPro"/>
</dbReference>
<reference evidence="3 4" key="1">
    <citation type="submission" date="2018-07" db="EMBL/GenBank/DDBJ databases">
        <title>Genomic Encyclopedia of Type Strains, Phase III (KMG-III): the genomes of soil and plant-associated and newly described type strains.</title>
        <authorList>
            <person name="Whitman W."/>
        </authorList>
    </citation>
    <scope>NUCLEOTIDE SEQUENCE [LARGE SCALE GENOMIC DNA]</scope>
    <source>
        <strain evidence="3 4">CECT 8333</strain>
    </source>
</reference>
<gene>
    <name evidence="3" type="ORF">DFP94_101511</name>
</gene>
<dbReference type="OrthoDB" id="9798935at2"/>
<dbReference type="InterPro" id="IPR010611">
    <property type="entry name" value="3D_dom"/>
</dbReference>
<dbReference type="PANTHER" id="PTHR39160:SF4">
    <property type="entry name" value="RESUSCITATION-PROMOTING FACTOR RPFB"/>
    <property type="match status" value="1"/>
</dbReference>
<protein>
    <submittedName>
        <fullName evidence="3">3D (Asp-Asp-Asp) domain-containing protein</fullName>
    </submittedName>
</protein>
<evidence type="ECO:0000313" key="4">
    <source>
        <dbReference type="Proteomes" id="UP000253090"/>
    </source>
</evidence>
<dbReference type="EMBL" id="QPJW01000001">
    <property type="protein sequence ID" value="RCX22922.1"/>
    <property type="molecule type" value="Genomic_DNA"/>
</dbReference>
<dbReference type="InterPro" id="IPR059180">
    <property type="entry name" value="3D_YorM"/>
</dbReference>
<evidence type="ECO:0000256" key="1">
    <source>
        <dbReference type="ARBA" id="ARBA00022729"/>
    </source>
</evidence>
<proteinExistence type="predicted"/>
<dbReference type="GO" id="GO:0004553">
    <property type="term" value="F:hydrolase activity, hydrolyzing O-glycosyl compounds"/>
    <property type="evidence" value="ECO:0007669"/>
    <property type="project" value="InterPro"/>
</dbReference>
<dbReference type="RefSeq" id="WP_114494862.1">
    <property type="nucleotide sequence ID" value="NZ_QPJW01000001.1"/>
</dbReference>
<keyword evidence="4" id="KW-1185">Reference proteome</keyword>
<accession>A0A369BMU9</accession>
<dbReference type="CDD" id="cd14667">
    <property type="entry name" value="3D_containing_proteins"/>
    <property type="match status" value="1"/>
</dbReference>
<evidence type="ECO:0000313" key="3">
    <source>
        <dbReference type="EMBL" id="RCX22922.1"/>
    </source>
</evidence>
<dbReference type="Proteomes" id="UP000253090">
    <property type="component" value="Unassembled WGS sequence"/>
</dbReference>
<evidence type="ECO:0000259" key="2">
    <source>
        <dbReference type="Pfam" id="PF06725"/>
    </source>
</evidence>
<organism evidence="3 4">
    <name type="scientific">Fontibacillus phaseoli</name>
    <dbReference type="NCBI Taxonomy" id="1416533"/>
    <lineage>
        <taxon>Bacteria</taxon>
        <taxon>Bacillati</taxon>
        <taxon>Bacillota</taxon>
        <taxon>Bacilli</taxon>
        <taxon>Bacillales</taxon>
        <taxon>Paenibacillaceae</taxon>
        <taxon>Fontibacillus</taxon>
    </lineage>
</organism>
<dbReference type="Pfam" id="PF06725">
    <property type="entry name" value="3D"/>
    <property type="match status" value="1"/>
</dbReference>
<dbReference type="InterPro" id="IPR051933">
    <property type="entry name" value="Resuscitation_pf_RpfB"/>
</dbReference>
<feature type="domain" description="3D" evidence="2">
    <location>
        <begin position="59"/>
        <end position="113"/>
    </location>
</feature>